<dbReference type="AlphaFoldDB" id="A0A1D8GEZ4"/>
<name>A0A1D8GEZ4_9FIRM</name>
<dbReference type="SUPFAM" id="SSF53850">
    <property type="entry name" value="Periplasmic binding protein-like II"/>
    <property type="match status" value="1"/>
</dbReference>
<keyword evidence="4" id="KW-1185">Reference proteome</keyword>
<dbReference type="OrthoDB" id="9802202at2"/>
<dbReference type="GO" id="GO:0009228">
    <property type="term" value="P:thiamine biosynthetic process"/>
    <property type="evidence" value="ECO:0007669"/>
    <property type="project" value="InterPro"/>
</dbReference>
<dbReference type="PROSITE" id="PS51257">
    <property type="entry name" value="PROKAR_LIPOPROTEIN"/>
    <property type="match status" value="1"/>
</dbReference>
<keyword evidence="1" id="KW-0732">Signal</keyword>
<feature type="domain" description="SsuA/THI5-like" evidence="2">
    <location>
        <begin position="54"/>
        <end position="268"/>
    </location>
</feature>
<dbReference type="PANTHER" id="PTHR31528">
    <property type="entry name" value="4-AMINO-5-HYDROXYMETHYL-2-METHYLPYRIMIDINE PHOSPHATE SYNTHASE THI11-RELATED"/>
    <property type="match status" value="1"/>
</dbReference>
<proteinExistence type="predicted"/>
<evidence type="ECO:0000313" key="4">
    <source>
        <dbReference type="Proteomes" id="UP000095743"/>
    </source>
</evidence>
<dbReference type="Pfam" id="PF09084">
    <property type="entry name" value="NMT1"/>
    <property type="match status" value="1"/>
</dbReference>
<evidence type="ECO:0000259" key="2">
    <source>
        <dbReference type="Pfam" id="PF09084"/>
    </source>
</evidence>
<feature type="chain" id="PRO_5038435800" evidence="1">
    <location>
        <begin position="20"/>
        <end position="341"/>
    </location>
</feature>
<dbReference type="KEGG" id="gfe:Gferi_07685"/>
<feature type="signal peptide" evidence="1">
    <location>
        <begin position="1"/>
        <end position="19"/>
    </location>
</feature>
<dbReference type="PANTHER" id="PTHR31528:SF15">
    <property type="entry name" value="RIBOFLAVIN-BINDING PROTEIN RIBY"/>
    <property type="match status" value="1"/>
</dbReference>
<organism evidence="3 4">
    <name type="scientific">Geosporobacter ferrireducens</name>
    <dbReference type="NCBI Taxonomy" id="1424294"/>
    <lineage>
        <taxon>Bacteria</taxon>
        <taxon>Bacillati</taxon>
        <taxon>Bacillota</taxon>
        <taxon>Clostridia</taxon>
        <taxon>Peptostreptococcales</taxon>
        <taxon>Thermotaleaceae</taxon>
        <taxon>Geosporobacter</taxon>
    </lineage>
</organism>
<protein>
    <submittedName>
        <fullName evidence="3">Myristoyl transferase</fullName>
    </submittedName>
</protein>
<reference evidence="3 4" key="1">
    <citation type="submission" date="2016-09" db="EMBL/GenBank/DDBJ databases">
        <title>Genomic analysis reveals versatility of anaerobic energy metabolism of Geosporobacter ferrireducens IRF9 of phylum Firmicutes.</title>
        <authorList>
            <person name="Kim S.-J."/>
        </authorList>
    </citation>
    <scope>NUCLEOTIDE SEQUENCE [LARGE SCALE GENOMIC DNA]</scope>
    <source>
        <strain evidence="3 4">IRF9</strain>
    </source>
</reference>
<evidence type="ECO:0000256" key="1">
    <source>
        <dbReference type="SAM" id="SignalP"/>
    </source>
</evidence>
<dbReference type="InterPro" id="IPR015168">
    <property type="entry name" value="SsuA/THI5"/>
</dbReference>
<dbReference type="InterPro" id="IPR027939">
    <property type="entry name" value="NMT1/THI5"/>
</dbReference>
<dbReference type="Proteomes" id="UP000095743">
    <property type="component" value="Chromosome"/>
</dbReference>
<dbReference type="EMBL" id="CP017269">
    <property type="protein sequence ID" value="AOT69462.1"/>
    <property type="molecule type" value="Genomic_DNA"/>
</dbReference>
<accession>A0A1D8GEZ4</accession>
<dbReference type="GO" id="GO:0016740">
    <property type="term" value="F:transferase activity"/>
    <property type="evidence" value="ECO:0007669"/>
    <property type="project" value="UniProtKB-KW"/>
</dbReference>
<dbReference type="STRING" id="1424294.Gferi_07685"/>
<sequence length="341" mass="37276">MKKIIAMMVLVVMSATLMIGCGTKETAAEKEPVTEKTSNELTKVVISEFRNLSWLPVYVAYQNGYFQEEGLAPEFVLYKDGPIAFQGMHGGDSQFCLLSQEPVLKAEQEGLDSSIIYSVLDTRLYGFVGAKDIKSVKDLKGQAIFAGMPGSAPYSFVSAILKEGGLDPQKDVTFVNLDYSASMTALSQGKIKASYINVDNRIEIQSMDVNMLVDTSNPADAAKYLKADVFTGEIITTTGEFASKNPEVVQDFVNAVHKGTKWINEHSAEEVAKLVAPLFQGMEEDVLAKKITILKGAITKTGYISEESQTAVENFAIKNGVINASIPYNQIIDMQFVKTIK</sequence>
<gene>
    <name evidence="3" type="ORF">Gferi_07685</name>
</gene>
<evidence type="ECO:0000313" key="3">
    <source>
        <dbReference type="EMBL" id="AOT69462.1"/>
    </source>
</evidence>
<dbReference type="Gene3D" id="3.40.190.10">
    <property type="entry name" value="Periplasmic binding protein-like II"/>
    <property type="match status" value="2"/>
</dbReference>
<keyword evidence="3" id="KW-0808">Transferase</keyword>
<dbReference type="RefSeq" id="WP_069975158.1">
    <property type="nucleotide sequence ID" value="NZ_CP017269.1"/>
</dbReference>